<sequence>MSRGGKHAQQSQTGVRAIASALGIARHEIGAFTKIKKEAPQLYPPFNATVHVPKSERDNYDFLSKVHREIRTKYKELETYDPDAVKNDVKHFTDDYKKVKIADTPVTFYFNRMPAELNFEKKQRELRAKKRKMIDEESVARKLQELEEKERKAVVVLNEGESDDNEEEEDTRRVEDDEEQLSDEDYQEEDNDYIQSYFDNGEGYGEGMSDDNLDDDGGY</sequence>
<keyword evidence="5" id="KW-1185">Reference proteome</keyword>
<protein>
    <submittedName>
        <fullName evidence="6">DNA-directed RNA polymerase III subunit</fullName>
    </submittedName>
</protein>
<dbReference type="Pfam" id="PF11705">
    <property type="entry name" value="RNA_pol_3_Rpc31"/>
    <property type="match status" value="1"/>
</dbReference>
<dbReference type="Proteomes" id="UP000095287">
    <property type="component" value="Unplaced"/>
</dbReference>
<evidence type="ECO:0000313" key="5">
    <source>
        <dbReference type="Proteomes" id="UP000095287"/>
    </source>
</evidence>
<feature type="region of interest" description="Disordered" evidence="4">
    <location>
        <begin position="154"/>
        <end position="219"/>
    </location>
</feature>
<dbReference type="GO" id="GO:0005666">
    <property type="term" value="C:RNA polymerase III complex"/>
    <property type="evidence" value="ECO:0007669"/>
    <property type="project" value="TreeGrafter"/>
</dbReference>
<dbReference type="AlphaFoldDB" id="A0A1I7ZDP1"/>
<feature type="compositionally biased region" description="Acidic residues" evidence="4">
    <location>
        <begin position="176"/>
        <end position="192"/>
    </location>
</feature>
<dbReference type="PANTHER" id="PTHR15367:SF2">
    <property type="entry name" value="DNA-DIRECTED RNA POLYMERASE III SUBUNIT"/>
    <property type="match status" value="1"/>
</dbReference>
<dbReference type="InterPro" id="IPR024661">
    <property type="entry name" value="RNA_pol_III_Rpc31"/>
</dbReference>
<keyword evidence="3" id="KW-0539">Nucleus</keyword>
<evidence type="ECO:0000256" key="3">
    <source>
        <dbReference type="ARBA" id="ARBA00023242"/>
    </source>
</evidence>
<proteinExistence type="inferred from homology"/>
<evidence type="ECO:0000256" key="1">
    <source>
        <dbReference type="ARBA" id="ARBA00004123"/>
    </source>
</evidence>
<evidence type="ECO:0000256" key="4">
    <source>
        <dbReference type="SAM" id="MobiDB-lite"/>
    </source>
</evidence>
<name>A0A1I7ZDP1_9BILA</name>
<dbReference type="WBParaSite" id="L893_g2514.t1">
    <property type="protein sequence ID" value="L893_g2514.t1"/>
    <property type="gene ID" value="L893_g2514"/>
</dbReference>
<feature type="compositionally biased region" description="Acidic residues" evidence="4">
    <location>
        <begin position="208"/>
        <end position="219"/>
    </location>
</feature>
<evidence type="ECO:0000256" key="2">
    <source>
        <dbReference type="ARBA" id="ARBA00008352"/>
    </source>
</evidence>
<feature type="compositionally biased region" description="Acidic residues" evidence="4">
    <location>
        <begin position="160"/>
        <end position="169"/>
    </location>
</feature>
<comment type="subcellular location">
    <subcellularLocation>
        <location evidence="1">Nucleus</location>
    </subcellularLocation>
</comment>
<reference evidence="6" key="1">
    <citation type="submission" date="2016-11" db="UniProtKB">
        <authorList>
            <consortium name="WormBaseParasite"/>
        </authorList>
    </citation>
    <scope>IDENTIFICATION</scope>
</reference>
<dbReference type="PANTHER" id="PTHR15367">
    <property type="entry name" value="DNA-DIRECTED RNA POLYMERASE III"/>
    <property type="match status" value="1"/>
</dbReference>
<evidence type="ECO:0000313" key="6">
    <source>
        <dbReference type="WBParaSite" id="L893_g2514.t1"/>
    </source>
</evidence>
<organism evidence="5 6">
    <name type="scientific">Steinernema glaseri</name>
    <dbReference type="NCBI Taxonomy" id="37863"/>
    <lineage>
        <taxon>Eukaryota</taxon>
        <taxon>Metazoa</taxon>
        <taxon>Ecdysozoa</taxon>
        <taxon>Nematoda</taxon>
        <taxon>Chromadorea</taxon>
        <taxon>Rhabditida</taxon>
        <taxon>Tylenchina</taxon>
        <taxon>Panagrolaimomorpha</taxon>
        <taxon>Strongyloidoidea</taxon>
        <taxon>Steinernematidae</taxon>
        <taxon>Steinernema</taxon>
    </lineage>
</organism>
<accession>A0A1I7ZDP1</accession>
<dbReference type="GO" id="GO:0006383">
    <property type="term" value="P:transcription by RNA polymerase III"/>
    <property type="evidence" value="ECO:0007669"/>
    <property type="project" value="InterPro"/>
</dbReference>
<comment type="similarity">
    <text evidence="2">Belongs to the eukaryotic RPC7 RNA polymerase subunit family.</text>
</comment>